<dbReference type="InterPro" id="IPR016032">
    <property type="entry name" value="Sig_transdc_resp-reg_C-effctor"/>
</dbReference>
<dbReference type="PROSITE" id="PS50110">
    <property type="entry name" value="RESPONSE_REGULATORY"/>
    <property type="match status" value="1"/>
</dbReference>
<dbReference type="SMART" id="SM00448">
    <property type="entry name" value="REC"/>
    <property type="match status" value="1"/>
</dbReference>
<dbReference type="SUPFAM" id="SSF46894">
    <property type="entry name" value="C-terminal effector domain of the bipartite response regulators"/>
    <property type="match status" value="1"/>
</dbReference>
<reference evidence="8" key="1">
    <citation type="journal article" date="2014" name="Int. J. Syst. Evol. Microbiol.">
        <title>Complete genome sequence of Corynebacterium casei LMG S-19264T (=DSM 44701T), isolated from a smear-ripened cheese.</title>
        <authorList>
            <consortium name="US DOE Joint Genome Institute (JGI-PGF)"/>
            <person name="Walter F."/>
            <person name="Albersmeier A."/>
            <person name="Kalinowski J."/>
            <person name="Ruckert C."/>
        </authorList>
    </citation>
    <scope>NUCLEOTIDE SEQUENCE</scope>
    <source>
        <strain evidence="8">KCTC 23714</strain>
    </source>
</reference>
<protein>
    <submittedName>
        <fullName evidence="8">DNA-binding response regulator</fullName>
    </submittedName>
</protein>
<keyword evidence="3" id="KW-0805">Transcription regulation</keyword>
<evidence type="ECO:0000256" key="1">
    <source>
        <dbReference type="ARBA" id="ARBA00022553"/>
    </source>
</evidence>
<dbReference type="AlphaFoldDB" id="A0A918MLY5"/>
<dbReference type="GO" id="GO:0000156">
    <property type="term" value="F:phosphorelay response regulator activity"/>
    <property type="evidence" value="ECO:0007669"/>
    <property type="project" value="TreeGrafter"/>
</dbReference>
<dbReference type="GO" id="GO:0032993">
    <property type="term" value="C:protein-DNA complex"/>
    <property type="evidence" value="ECO:0007669"/>
    <property type="project" value="TreeGrafter"/>
</dbReference>
<reference evidence="8" key="2">
    <citation type="submission" date="2020-09" db="EMBL/GenBank/DDBJ databases">
        <authorList>
            <person name="Sun Q."/>
            <person name="Kim S."/>
        </authorList>
    </citation>
    <scope>NUCLEOTIDE SEQUENCE</scope>
    <source>
        <strain evidence="8">KCTC 23714</strain>
    </source>
</reference>
<dbReference type="InterPro" id="IPR001789">
    <property type="entry name" value="Sig_transdc_resp-reg_receiver"/>
</dbReference>
<dbReference type="GO" id="GO:0005829">
    <property type="term" value="C:cytosol"/>
    <property type="evidence" value="ECO:0007669"/>
    <property type="project" value="TreeGrafter"/>
</dbReference>
<gene>
    <name evidence="8" type="ORF">GCM10011452_24280</name>
</gene>
<accession>A0A918MLY5</accession>
<dbReference type="CDD" id="cd00156">
    <property type="entry name" value="REC"/>
    <property type="match status" value="1"/>
</dbReference>
<evidence type="ECO:0000313" key="9">
    <source>
        <dbReference type="Proteomes" id="UP000628984"/>
    </source>
</evidence>
<evidence type="ECO:0000256" key="3">
    <source>
        <dbReference type="ARBA" id="ARBA00023015"/>
    </source>
</evidence>
<proteinExistence type="predicted"/>
<keyword evidence="2" id="KW-0902">Two-component regulatory system</keyword>
<feature type="modified residue" description="4-aspartylphosphate" evidence="6">
    <location>
        <position position="55"/>
    </location>
</feature>
<dbReference type="InterPro" id="IPR039420">
    <property type="entry name" value="WalR-like"/>
</dbReference>
<dbReference type="Proteomes" id="UP000628984">
    <property type="component" value="Unassembled WGS sequence"/>
</dbReference>
<dbReference type="SUPFAM" id="SSF52172">
    <property type="entry name" value="CheY-like"/>
    <property type="match status" value="1"/>
</dbReference>
<keyword evidence="1 6" id="KW-0597">Phosphoprotein</keyword>
<evidence type="ECO:0000259" key="7">
    <source>
        <dbReference type="PROSITE" id="PS50110"/>
    </source>
</evidence>
<comment type="caution">
    <text evidence="8">The sequence shown here is derived from an EMBL/GenBank/DDBJ whole genome shotgun (WGS) entry which is preliminary data.</text>
</comment>
<dbReference type="Gene3D" id="1.10.10.10">
    <property type="entry name" value="Winged helix-like DNA-binding domain superfamily/Winged helix DNA-binding domain"/>
    <property type="match status" value="1"/>
</dbReference>
<dbReference type="GO" id="GO:0000976">
    <property type="term" value="F:transcription cis-regulatory region binding"/>
    <property type="evidence" value="ECO:0007669"/>
    <property type="project" value="TreeGrafter"/>
</dbReference>
<dbReference type="EMBL" id="BMYQ01000007">
    <property type="protein sequence ID" value="GGW34926.1"/>
    <property type="molecule type" value="Genomic_DNA"/>
</dbReference>
<evidence type="ECO:0000256" key="2">
    <source>
        <dbReference type="ARBA" id="ARBA00023012"/>
    </source>
</evidence>
<dbReference type="GO" id="GO:0006355">
    <property type="term" value="P:regulation of DNA-templated transcription"/>
    <property type="evidence" value="ECO:0007669"/>
    <property type="project" value="InterPro"/>
</dbReference>
<dbReference type="InterPro" id="IPR036388">
    <property type="entry name" value="WH-like_DNA-bd_sf"/>
</dbReference>
<dbReference type="Gene3D" id="3.40.50.2300">
    <property type="match status" value="1"/>
</dbReference>
<name>A0A918MLY5_9RHOB</name>
<dbReference type="RefSeq" id="WP_189634143.1">
    <property type="nucleotide sequence ID" value="NZ_BMYQ01000007.1"/>
</dbReference>
<keyword evidence="4 8" id="KW-0238">DNA-binding</keyword>
<dbReference type="Pfam" id="PF00072">
    <property type="entry name" value="Response_reg"/>
    <property type="match status" value="1"/>
</dbReference>
<evidence type="ECO:0000256" key="4">
    <source>
        <dbReference type="ARBA" id="ARBA00023125"/>
    </source>
</evidence>
<sequence>MAAEFDPLVIVIEDHPDLNELLVEELADHGHRTLGFTSVEAYEASGERGDLFLLDLNLPAEDGLSFAARLRASRPEVGIMVLSVRSGSAIRAESYETGIDLYLTKPCAPREIVAAVRAMARRLAAPAPAPAPRARPGLALDRAALKLFGPEGETAISGDEAAFLSAIAASPERRMDYGEILSIMCIGGESSLATLEVRMTRLRKKIAAVLPGEASIRSLRKRGYQLVLPLETLDC</sequence>
<evidence type="ECO:0000313" key="8">
    <source>
        <dbReference type="EMBL" id="GGW34926.1"/>
    </source>
</evidence>
<evidence type="ECO:0000256" key="5">
    <source>
        <dbReference type="ARBA" id="ARBA00023163"/>
    </source>
</evidence>
<dbReference type="PANTHER" id="PTHR48111">
    <property type="entry name" value="REGULATOR OF RPOS"/>
    <property type="match status" value="1"/>
</dbReference>
<organism evidence="8 9">
    <name type="scientific">Gemmobacter lanyuensis</name>
    <dbReference type="NCBI Taxonomy" id="1054497"/>
    <lineage>
        <taxon>Bacteria</taxon>
        <taxon>Pseudomonadati</taxon>
        <taxon>Pseudomonadota</taxon>
        <taxon>Alphaproteobacteria</taxon>
        <taxon>Rhodobacterales</taxon>
        <taxon>Paracoccaceae</taxon>
        <taxon>Gemmobacter</taxon>
    </lineage>
</organism>
<evidence type="ECO:0000256" key="6">
    <source>
        <dbReference type="PROSITE-ProRule" id="PRU00169"/>
    </source>
</evidence>
<dbReference type="InterPro" id="IPR011006">
    <property type="entry name" value="CheY-like_superfamily"/>
</dbReference>
<feature type="domain" description="Response regulatory" evidence="7">
    <location>
        <begin position="8"/>
        <end position="120"/>
    </location>
</feature>
<dbReference type="PANTHER" id="PTHR48111:SF1">
    <property type="entry name" value="TWO-COMPONENT RESPONSE REGULATOR ORR33"/>
    <property type="match status" value="1"/>
</dbReference>
<keyword evidence="5" id="KW-0804">Transcription</keyword>
<keyword evidence="9" id="KW-1185">Reference proteome</keyword>